<name>A0A9P4UBV7_9PLEO</name>
<reference evidence="1" key="1">
    <citation type="journal article" date="2020" name="Stud. Mycol.">
        <title>101 Dothideomycetes genomes: a test case for predicting lifestyles and emergence of pathogens.</title>
        <authorList>
            <person name="Haridas S."/>
            <person name="Albert R."/>
            <person name="Binder M."/>
            <person name="Bloem J."/>
            <person name="Labutti K."/>
            <person name="Salamov A."/>
            <person name="Andreopoulos B."/>
            <person name="Baker S."/>
            <person name="Barry K."/>
            <person name="Bills G."/>
            <person name="Bluhm B."/>
            <person name="Cannon C."/>
            <person name="Castanera R."/>
            <person name="Culley D."/>
            <person name="Daum C."/>
            <person name="Ezra D."/>
            <person name="Gonzalez J."/>
            <person name="Henrissat B."/>
            <person name="Kuo A."/>
            <person name="Liang C."/>
            <person name="Lipzen A."/>
            <person name="Lutzoni F."/>
            <person name="Magnuson J."/>
            <person name="Mondo S."/>
            <person name="Nolan M."/>
            <person name="Ohm R."/>
            <person name="Pangilinan J."/>
            <person name="Park H.-J."/>
            <person name="Ramirez L."/>
            <person name="Alfaro M."/>
            <person name="Sun H."/>
            <person name="Tritt A."/>
            <person name="Yoshinaga Y."/>
            <person name="Zwiers L.-H."/>
            <person name="Turgeon B."/>
            <person name="Goodwin S."/>
            <person name="Spatafora J."/>
            <person name="Crous P."/>
            <person name="Grigoriev I."/>
        </authorList>
    </citation>
    <scope>NUCLEOTIDE SEQUENCE</scope>
    <source>
        <strain evidence="1">CBS 690.94</strain>
    </source>
</reference>
<comment type="caution">
    <text evidence="1">The sequence shown here is derived from an EMBL/GenBank/DDBJ whole genome shotgun (WGS) entry which is preliminary data.</text>
</comment>
<keyword evidence="2" id="KW-1185">Reference proteome</keyword>
<gene>
    <name evidence="1" type="ORF">P171DRAFT_278232</name>
</gene>
<dbReference type="OrthoDB" id="3790548at2759"/>
<proteinExistence type="predicted"/>
<sequence length="139" mass="16050">MEPLQGSLEAILQAHFSIVPARTNRHDQWYKRSYQSWKSEHGDREPVILAPRTSRDEWTRKLYGVAIEFATIVDQGAENIHRYQDSAGQTPQNNLFADNVLEIPLGYLGLECAHTFPLKPAMQRISYWSESSMKTDDER</sequence>
<dbReference type="EMBL" id="MU001499">
    <property type="protein sequence ID" value="KAF2446029.1"/>
    <property type="molecule type" value="Genomic_DNA"/>
</dbReference>
<dbReference type="Proteomes" id="UP000799764">
    <property type="component" value="Unassembled WGS sequence"/>
</dbReference>
<evidence type="ECO:0000313" key="1">
    <source>
        <dbReference type="EMBL" id="KAF2446029.1"/>
    </source>
</evidence>
<organism evidence="1 2">
    <name type="scientific">Karstenula rhodostoma CBS 690.94</name>
    <dbReference type="NCBI Taxonomy" id="1392251"/>
    <lineage>
        <taxon>Eukaryota</taxon>
        <taxon>Fungi</taxon>
        <taxon>Dikarya</taxon>
        <taxon>Ascomycota</taxon>
        <taxon>Pezizomycotina</taxon>
        <taxon>Dothideomycetes</taxon>
        <taxon>Pleosporomycetidae</taxon>
        <taxon>Pleosporales</taxon>
        <taxon>Massarineae</taxon>
        <taxon>Didymosphaeriaceae</taxon>
        <taxon>Karstenula</taxon>
    </lineage>
</organism>
<dbReference type="AlphaFoldDB" id="A0A9P4UBV7"/>
<accession>A0A9P4UBV7</accession>
<protein>
    <submittedName>
        <fullName evidence="1">Uncharacterized protein</fullName>
    </submittedName>
</protein>
<evidence type="ECO:0000313" key="2">
    <source>
        <dbReference type="Proteomes" id="UP000799764"/>
    </source>
</evidence>